<dbReference type="EMBL" id="MHUV01000005">
    <property type="protein sequence ID" value="OHA82654.1"/>
    <property type="molecule type" value="Genomic_DNA"/>
</dbReference>
<evidence type="ECO:0000313" key="2">
    <source>
        <dbReference type="Proteomes" id="UP000178817"/>
    </source>
</evidence>
<evidence type="ECO:0000313" key="1">
    <source>
        <dbReference type="EMBL" id="OHA82654.1"/>
    </source>
</evidence>
<sequence length="68" mass="7674">MEKCPKCGKHLVSRDGYRRVKRCHAVGCTVHITEKGYSFLRGGAGNTVERVEKTLNGREKVLKTYYTG</sequence>
<accession>A0A1G2SCD1</accession>
<dbReference type="Proteomes" id="UP000178817">
    <property type="component" value="Unassembled WGS sequence"/>
</dbReference>
<dbReference type="AlphaFoldDB" id="A0A1G2SCD1"/>
<reference evidence="1 2" key="1">
    <citation type="journal article" date="2016" name="Nat. Commun.">
        <title>Thousands of microbial genomes shed light on interconnected biogeochemical processes in an aquifer system.</title>
        <authorList>
            <person name="Anantharaman K."/>
            <person name="Brown C.T."/>
            <person name="Hug L.A."/>
            <person name="Sharon I."/>
            <person name="Castelle C.J."/>
            <person name="Probst A.J."/>
            <person name="Thomas B.C."/>
            <person name="Singh A."/>
            <person name="Wilkins M.J."/>
            <person name="Karaoz U."/>
            <person name="Brodie E.L."/>
            <person name="Williams K.H."/>
            <person name="Hubbard S.S."/>
            <person name="Banfield J.F."/>
        </authorList>
    </citation>
    <scope>NUCLEOTIDE SEQUENCE [LARGE SCALE GENOMIC DNA]</scope>
</reference>
<gene>
    <name evidence="1" type="ORF">A3B07_01850</name>
</gene>
<protein>
    <submittedName>
        <fullName evidence="1">Uncharacterized protein</fullName>
    </submittedName>
</protein>
<organism evidence="1 2">
    <name type="scientific">Candidatus Yonathbacteria bacterium RIFCSPLOWO2_01_FULL_43_27</name>
    <dbReference type="NCBI Taxonomy" id="1802726"/>
    <lineage>
        <taxon>Bacteria</taxon>
        <taxon>Candidatus Yonathiibacteriota</taxon>
    </lineage>
</organism>
<proteinExistence type="predicted"/>
<comment type="caution">
    <text evidence="1">The sequence shown here is derived from an EMBL/GenBank/DDBJ whole genome shotgun (WGS) entry which is preliminary data.</text>
</comment>
<name>A0A1G2SCD1_9BACT</name>